<sequence>MVEAHAERTVGSIAAFTLKRPQVGVQDGFDLEQRKTRIHKSSLAKEVTEAQYSIRCAPLAFRRPSTVAALFAL</sequence>
<protein>
    <submittedName>
        <fullName evidence="1">Uncharacterized protein</fullName>
    </submittedName>
</protein>
<dbReference type="Proteomes" id="UP000000233">
    <property type="component" value="Chromosome"/>
</dbReference>
<reference evidence="1 2" key="1">
    <citation type="journal article" date="2008" name="Proc. Natl. Acad. Sci. U.S.A.">
        <title>Nitrogen fixation island and rhizosphere competence traits in the genome of root-associated Pseudomonas stutzeri A1501.</title>
        <authorList>
            <person name="Yan Y."/>
            <person name="Yang J."/>
            <person name="Dou Y."/>
            <person name="Chen M."/>
            <person name="Ping S."/>
            <person name="Peng J."/>
            <person name="Lu W."/>
            <person name="Zhang W."/>
            <person name="Yao Z."/>
            <person name="Li H."/>
            <person name="Liu W."/>
            <person name="He S."/>
            <person name="Geng L."/>
            <person name="Zhang X."/>
            <person name="Yang F."/>
            <person name="Yu H."/>
            <person name="Zhan Y."/>
            <person name="Li D."/>
            <person name="Lin Z."/>
            <person name="Wang Y."/>
            <person name="Elmerich C."/>
            <person name="Lin M."/>
            <person name="Jin Q."/>
        </authorList>
    </citation>
    <scope>NUCLEOTIDE SEQUENCE [LARGE SCALE GENOMIC DNA]</scope>
    <source>
        <strain evidence="1 2">A1501</strain>
    </source>
</reference>
<gene>
    <name evidence="1" type="ordered locus">PST_2132</name>
</gene>
<dbReference type="AlphaFoldDB" id="A4VLE6"/>
<evidence type="ECO:0000313" key="1">
    <source>
        <dbReference type="EMBL" id="ABP79797.1"/>
    </source>
</evidence>
<dbReference type="KEGG" id="psa:PST_2132"/>
<accession>A4VLE6</accession>
<dbReference type="HOGENOM" id="CLU_2702084_0_0_6"/>
<keyword evidence="2" id="KW-1185">Reference proteome</keyword>
<proteinExistence type="predicted"/>
<dbReference type="EMBL" id="CP000304">
    <property type="protein sequence ID" value="ABP79797.1"/>
    <property type="molecule type" value="Genomic_DNA"/>
</dbReference>
<evidence type="ECO:0000313" key="2">
    <source>
        <dbReference type="Proteomes" id="UP000000233"/>
    </source>
</evidence>
<name>A4VLE6_STUS1</name>
<organism evidence="1 2">
    <name type="scientific">Stutzerimonas stutzeri (strain A1501)</name>
    <name type="common">Pseudomonas stutzeri</name>
    <dbReference type="NCBI Taxonomy" id="379731"/>
    <lineage>
        <taxon>Bacteria</taxon>
        <taxon>Pseudomonadati</taxon>
        <taxon>Pseudomonadota</taxon>
        <taxon>Gammaproteobacteria</taxon>
        <taxon>Pseudomonadales</taxon>
        <taxon>Pseudomonadaceae</taxon>
        <taxon>Stutzerimonas</taxon>
    </lineage>
</organism>